<feature type="domain" description="VTT" evidence="7">
    <location>
        <begin position="30"/>
        <end position="156"/>
    </location>
</feature>
<evidence type="ECO:0000256" key="3">
    <source>
        <dbReference type="ARBA" id="ARBA00022692"/>
    </source>
</evidence>
<comment type="subcellular location">
    <subcellularLocation>
        <location evidence="1">Cell membrane</location>
        <topology evidence="1">Multi-pass membrane protein</topology>
    </subcellularLocation>
</comment>
<feature type="transmembrane region" description="Helical" evidence="6">
    <location>
        <begin position="12"/>
        <end position="37"/>
    </location>
</feature>
<dbReference type="RefSeq" id="WP_209356991.1">
    <property type="nucleotide sequence ID" value="NZ_CP060010.1"/>
</dbReference>
<dbReference type="AlphaFoldDB" id="A0A975EQH7"/>
<keyword evidence="2" id="KW-1003">Cell membrane</keyword>
<accession>A0A975EQH7</accession>
<evidence type="ECO:0000256" key="4">
    <source>
        <dbReference type="ARBA" id="ARBA00022989"/>
    </source>
</evidence>
<dbReference type="KEGG" id="cact:HZ995_01840"/>
<reference evidence="8" key="1">
    <citation type="submission" date="2020-07" db="EMBL/GenBank/DDBJ databases">
        <title>Genome sequences of bacteria associated with the marine, planktonic diatom Thalassiosira profunda strain ECT2AJA-044.</title>
        <authorList>
            <person name="Gargas C.B."/>
            <person name="Roberts W.R."/>
            <person name="Alverson A.J."/>
        </authorList>
    </citation>
    <scope>NUCLEOTIDE SEQUENCE</scope>
    <source>
        <strain evidence="8">ECT2AJA-044</strain>
    </source>
</reference>
<organism evidence="8 9">
    <name type="scientific">Cognatishimia activa</name>
    <dbReference type="NCBI Taxonomy" id="1715691"/>
    <lineage>
        <taxon>Bacteria</taxon>
        <taxon>Pseudomonadati</taxon>
        <taxon>Pseudomonadota</taxon>
        <taxon>Alphaproteobacteria</taxon>
        <taxon>Rhodobacterales</taxon>
        <taxon>Paracoccaceae</taxon>
        <taxon>Cognatishimia</taxon>
    </lineage>
</organism>
<feature type="transmembrane region" description="Helical" evidence="6">
    <location>
        <begin position="168"/>
        <end position="190"/>
    </location>
</feature>
<name>A0A975EQH7_9RHOB</name>
<evidence type="ECO:0000256" key="1">
    <source>
        <dbReference type="ARBA" id="ARBA00004651"/>
    </source>
</evidence>
<dbReference type="GO" id="GO:0005886">
    <property type="term" value="C:plasma membrane"/>
    <property type="evidence" value="ECO:0007669"/>
    <property type="project" value="UniProtKB-SubCell"/>
</dbReference>
<evidence type="ECO:0000256" key="2">
    <source>
        <dbReference type="ARBA" id="ARBA00022475"/>
    </source>
</evidence>
<dbReference type="PANTHER" id="PTHR42709">
    <property type="entry name" value="ALKALINE PHOSPHATASE LIKE PROTEIN"/>
    <property type="match status" value="1"/>
</dbReference>
<feature type="transmembrane region" description="Helical" evidence="6">
    <location>
        <begin position="49"/>
        <end position="72"/>
    </location>
</feature>
<evidence type="ECO:0000256" key="6">
    <source>
        <dbReference type="SAM" id="Phobius"/>
    </source>
</evidence>
<keyword evidence="3 6" id="KW-0812">Transmembrane</keyword>
<protein>
    <submittedName>
        <fullName evidence="8">VTT domain-containing protein</fullName>
    </submittedName>
</protein>
<feature type="transmembrane region" description="Helical" evidence="6">
    <location>
        <begin position="121"/>
        <end position="148"/>
    </location>
</feature>
<dbReference type="PANTHER" id="PTHR42709:SF6">
    <property type="entry name" value="UNDECAPRENYL PHOSPHATE TRANSPORTER A"/>
    <property type="match status" value="1"/>
</dbReference>
<dbReference type="EMBL" id="CP060010">
    <property type="protein sequence ID" value="QTN36289.1"/>
    <property type="molecule type" value="Genomic_DNA"/>
</dbReference>
<proteinExistence type="predicted"/>
<sequence>MSDTLIGLLPLYGAYIIALIVGLSAMAITLPASVLVATAGGFAAAGDLALWQVGLGAFIGFSIGDQCAFFLARSKGPWIMGKLKSSSSRAKLIDRAEGFLTRNGIAAVLLSRTVLSPLGPYVTYISGAIGLGWVKFTSAAMVGAALWSGAYSYLGYVFAGNISQISSALGNALGFIAAAGVLVGSGYWLFRRPSADSKAAETAPEESV</sequence>
<evidence type="ECO:0000313" key="8">
    <source>
        <dbReference type="EMBL" id="QTN36289.1"/>
    </source>
</evidence>
<dbReference type="Proteomes" id="UP000665026">
    <property type="component" value="Chromosome"/>
</dbReference>
<evidence type="ECO:0000259" key="7">
    <source>
        <dbReference type="Pfam" id="PF09335"/>
    </source>
</evidence>
<keyword evidence="5 6" id="KW-0472">Membrane</keyword>
<dbReference type="InterPro" id="IPR051311">
    <property type="entry name" value="DedA_domain"/>
</dbReference>
<gene>
    <name evidence="8" type="ORF">HZ995_01840</name>
</gene>
<dbReference type="InterPro" id="IPR032816">
    <property type="entry name" value="VTT_dom"/>
</dbReference>
<evidence type="ECO:0000313" key="9">
    <source>
        <dbReference type="Proteomes" id="UP000665026"/>
    </source>
</evidence>
<dbReference type="Pfam" id="PF09335">
    <property type="entry name" value="VTT_dom"/>
    <property type="match status" value="1"/>
</dbReference>
<evidence type="ECO:0000256" key="5">
    <source>
        <dbReference type="ARBA" id="ARBA00023136"/>
    </source>
</evidence>
<keyword evidence="4 6" id="KW-1133">Transmembrane helix</keyword>